<dbReference type="InterPro" id="IPR016187">
    <property type="entry name" value="CTDL_fold"/>
</dbReference>
<feature type="compositionally biased region" description="Pro residues" evidence="1">
    <location>
        <begin position="894"/>
        <end position="912"/>
    </location>
</feature>
<keyword evidence="3" id="KW-1185">Reference proteome</keyword>
<name>A0AAE0F348_9CHLO</name>
<gene>
    <name evidence="2" type="ORF">CYMTET_40917</name>
</gene>
<feature type="region of interest" description="Disordered" evidence="1">
    <location>
        <begin position="481"/>
        <end position="503"/>
    </location>
</feature>
<organism evidence="2 3">
    <name type="scientific">Cymbomonas tetramitiformis</name>
    <dbReference type="NCBI Taxonomy" id="36881"/>
    <lineage>
        <taxon>Eukaryota</taxon>
        <taxon>Viridiplantae</taxon>
        <taxon>Chlorophyta</taxon>
        <taxon>Pyramimonadophyceae</taxon>
        <taxon>Pyramimonadales</taxon>
        <taxon>Pyramimonadaceae</taxon>
        <taxon>Cymbomonas</taxon>
    </lineage>
</organism>
<dbReference type="PANTHER" id="PTHR48125:SF12">
    <property type="entry name" value="AT HOOK TRANSCRIPTION FACTOR FAMILY-RELATED"/>
    <property type="match status" value="1"/>
</dbReference>
<proteinExistence type="predicted"/>
<sequence>MPVPANAVYGHIVYNLTSTTHISNSADLQSRTLHASTYCNASSKPVHSAPLNATCANATGVPAWSICPINGQPWPAMQEYTVDSVVSVSSNWTSVIAGYGEGYRTQQYRSLIYTITAPSPPPPPLPPCPHPPPPRSPPLPFPPPPAQPPPSPSPPPLPALNFSGQSVVTVTTVDANSDGYEVVTVPLPNGTTTVNYTVIDTSTSEVLYSAYIADVSASSALVLQLPYGGSSISGWLTMETDPTTQYTFAQDVVLLHTPPPPPSSPPPLPSPPPPSPSPPSPPEPSPPPSPLPPGYFDECPSDDWFRLDDVGTERLSTCYRVIGVIGIDFYHANYLCSTLDASARARLATFGTQDERDRVHTRLTSNGVNASGMWYGGTTDSQYLYENANPAHPPYYGDAQWYANATSAHSKFWWLTADDAWDADYYTQQRGATITSPALYCTIGDYQRGIHATKNSYSNAVIAQDCENVADTRGAVCEMHVTRRSPPPPPPPLPPPSPMPPPLQEMSITLNSTEIIDVNRTGTVTCLRPANMTDPPSFVSEIEVVHASTPNASAFRDRVAFVYPDPSTGRFVNFTTNAYCVFDAPGLYDLRMRLHFAQTMPGGQNFMDLNFLINLLNSADNPYDPASGDDRSDESLVFHGCRWNVHSQTCDTAYPAGASGYASLVQRVNLDSSDLGTVVGLSPTLQGLPGFEEQFIDFVRAVNATHEEFGESAWAVAPSEAVVQPTQRYDDVSLVNLTYHAVALDDPNRRYARRTVAHDSAASDAIATRVPLKMGANNVTIVMHERVAQRIRARTDGRAHVAPLAVDGHYPLYNSSSDSIYARNTTNQPNANELHTHTLNDVVYYMPNNLLPSRDYVPGTHNPVAFAWHGDYDGEADHYPLRRELSFTVNLAYAPPPPSPPPKPSPPPPPHAPIDCASQVGDAYRNAMFYVDIETRTCYMPEFSYTKTLTYEEAVAACSSITTDQTGTLARYNSDAAVKLNATVAQAVSTASEPGAVACDVYKTGSYTSGSAYTYTLNIANPGVYTFDTCGSQFDTLIEVHYITQSGSSEVIRKCDDGSEYFSEYYSSTGAFISDNPTYQQDMMPCVNRDNDDGESCTAHCANLPGYTRNSCLTGYTTALLEKLTVSLPAGQYEVVVNPFASYGNTGKDWWLSTTCESDPLTNAEFWILGPEGTTCMTLRGGQLTQASDCEARLPFVCEFGA</sequence>
<feature type="compositionally biased region" description="Pro residues" evidence="1">
    <location>
        <begin position="485"/>
        <end position="503"/>
    </location>
</feature>
<reference evidence="2 3" key="1">
    <citation type="journal article" date="2015" name="Genome Biol. Evol.">
        <title>Comparative Genomics of a Bacterivorous Green Alga Reveals Evolutionary Causalities and Consequences of Phago-Mixotrophic Mode of Nutrition.</title>
        <authorList>
            <person name="Burns J.A."/>
            <person name="Paasch A."/>
            <person name="Narechania A."/>
            <person name="Kim E."/>
        </authorList>
    </citation>
    <scope>NUCLEOTIDE SEQUENCE [LARGE SCALE GENOMIC DNA]</scope>
    <source>
        <strain evidence="2 3">PLY_AMNH</strain>
    </source>
</reference>
<evidence type="ECO:0008006" key="4">
    <source>
        <dbReference type="Google" id="ProtNLM"/>
    </source>
</evidence>
<feature type="region of interest" description="Disordered" evidence="1">
    <location>
        <begin position="115"/>
        <end position="162"/>
    </location>
</feature>
<evidence type="ECO:0000313" key="3">
    <source>
        <dbReference type="Proteomes" id="UP001190700"/>
    </source>
</evidence>
<comment type="caution">
    <text evidence="2">The sequence shown here is derived from an EMBL/GenBank/DDBJ whole genome shotgun (WGS) entry which is preliminary data.</text>
</comment>
<dbReference type="AlphaFoldDB" id="A0AAE0F348"/>
<dbReference type="SUPFAM" id="SSF56436">
    <property type="entry name" value="C-type lectin-like"/>
    <property type="match status" value="1"/>
</dbReference>
<dbReference type="EMBL" id="LGRX02027229">
    <property type="protein sequence ID" value="KAK3249637.1"/>
    <property type="molecule type" value="Genomic_DNA"/>
</dbReference>
<evidence type="ECO:0000256" key="1">
    <source>
        <dbReference type="SAM" id="MobiDB-lite"/>
    </source>
</evidence>
<protein>
    <recommendedName>
        <fullName evidence="4">C-type lectin domain-containing protein</fullName>
    </recommendedName>
</protein>
<feature type="region of interest" description="Disordered" evidence="1">
    <location>
        <begin position="892"/>
        <end position="915"/>
    </location>
</feature>
<accession>A0AAE0F348</accession>
<evidence type="ECO:0000313" key="2">
    <source>
        <dbReference type="EMBL" id="KAK3249637.1"/>
    </source>
</evidence>
<dbReference type="PANTHER" id="PTHR48125">
    <property type="entry name" value="LP07818P1"/>
    <property type="match status" value="1"/>
</dbReference>
<dbReference type="Proteomes" id="UP001190700">
    <property type="component" value="Unassembled WGS sequence"/>
</dbReference>
<feature type="compositionally biased region" description="Pro residues" evidence="1">
    <location>
        <begin position="118"/>
        <end position="158"/>
    </location>
</feature>
<dbReference type="PRINTS" id="PR01217">
    <property type="entry name" value="PRICHEXTENSN"/>
</dbReference>
<feature type="region of interest" description="Disordered" evidence="1">
    <location>
        <begin position="254"/>
        <end position="295"/>
    </location>
</feature>
<feature type="compositionally biased region" description="Pro residues" evidence="1">
    <location>
        <begin position="257"/>
        <end position="293"/>
    </location>
</feature>